<dbReference type="AlphaFoldDB" id="A0A3N4LG02"/>
<evidence type="ECO:0000313" key="3">
    <source>
        <dbReference type="Proteomes" id="UP000267821"/>
    </source>
</evidence>
<evidence type="ECO:0000313" key="2">
    <source>
        <dbReference type="EMBL" id="RPB19611.1"/>
    </source>
</evidence>
<organism evidence="2 3">
    <name type="scientific">Terfezia boudieri ATCC MYA-4762</name>
    <dbReference type="NCBI Taxonomy" id="1051890"/>
    <lineage>
        <taxon>Eukaryota</taxon>
        <taxon>Fungi</taxon>
        <taxon>Dikarya</taxon>
        <taxon>Ascomycota</taxon>
        <taxon>Pezizomycotina</taxon>
        <taxon>Pezizomycetes</taxon>
        <taxon>Pezizales</taxon>
        <taxon>Pezizaceae</taxon>
        <taxon>Terfezia</taxon>
    </lineage>
</organism>
<feature type="region of interest" description="Disordered" evidence="1">
    <location>
        <begin position="309"/>
        <end position="354"/>
    </location>
</feature>
<reference evidence="2 3" key="1">
    <citation type="journal article" date="2018" name="Nat. Ecol. Evol.">
        <title>Pezizomycetes genomes reveal the molecular basis of ectomycorrhizal truffle lifestyle.</title>
        <authorList>
            <person name="Murat C."/>
            <person name="Payen T."/>
            <person name="Noel B."/>
            <person name="Kuo A."/>
            <person name="Morin E."/>
            <person name="Chen J."/>
            <person name="Kohler A."/>
            <person name="Krizsan K."/>
            <person name="Balestrini R."/>
            <person name="Da Silva C."/>
            <person name="Montanini B."/>
            <person name="Hainaut M."/>
            <person name="Levati E."/>
            <person name="Barry K.W."/>
            <person name="Belfiori B."/>
            <person name="Cichocki N."/>
            <person name="Clum A."/>
            <person name="Dockter R.B."/>
            <person name="Fauchery L."/>
            <person name="Guy J."/>
            <person name="Iotti M."/>
            <person name="Le Tacon F."/>
            <person name="Lindquist E.A."/>
            <person name="Lipzen A."/>
            <person name="Malagnac F."/>
            <person name="Mello A."/>
            <person name="Molinier V."/>
            <person name="Miyauchi S."/>
            <person name="Poulain J."/>
            <person name="Riccioni C."/>
            <person name="Rubini A."/>
            <person name="Sitrit Y."/>
            <person name="Splivallo R."/>
            <person name="Traeger S."/>
            <person name="Wang M."/>
            <person name="Zifcakova L."/>
            <person name="Wipf D."/>
            <person name="Zambonelli A."/>
            <person name="Paolocci F."/>
            <person name="Nowrousian M."/>
            <person name="Ottonello S."/>
            <person name="Baldrian P."/>
            <person name="Spatafora J.W."/>
            <person name="Henrissat B."/>
            <person name="Nagy L.G."/>
            <person name="Aury J.M."/>
            <person name="Wincker P."/>
            <person name="Grigoriev I.V."/>
            <person name="Bonfante P."/>
            <person name="Martin F.M."/>
        </authorList>
    </citation>
    <scope>NUCLEOTIDE SEQUENCE [LARGE SCALE GENOMIC DNA]</scope>
    <source>
        <strain evidence="2 3">ATCC MYA-4762</strain>
    </source>
</reference>
<accession>A0A3N4LG02</accession>
<dbReference type="OrthoDB" id="5333800at2759"/>
<dbReference type="EMBL" id="ML121587">
    <property type="protein sequence ID" value="RPB19611.1"/>
    <property type="molecule type" value="Genomic_DNA"/>
</dbReference>
<feature type="compositionally biased region" description="Polar residues" evidence="1">
    <location>
        <begin position="309"/>
        <end position="347"/>
    </location>
</feature>
<feature type="region of interest" description="Disordered" evidence="1">
    <location>
        <begin position="124"/>
        <end position="162"/>
    </location>
</feature>
<dbReference type="Proteomes" id="UP000267821">
    <property type="component" value="Unassembled WGS sequence"/>
</dbReference>
<evidence type="ECO:0000256" key="1">
    <source>
        <dbReference type="SAM" id="MobiDB-lite"/>
    </source>
</evidence>
<keyword evidence="3" id="KW-1185">Reference proteome</keyword>
<feature type="compositionally biased region" description="Basic and acidic residues" evidence="1">
    <location>
        <begin position="136"/>
        <end position="156"/>
    </location>
</feature>
<proteinExistence type="predicted"/>
<name>A0A3N4LG02_9PEZI</name>
<protein>
    <submittedName>
        <fullName evidence="2">Uncharacterized protein</fullName>
    </submittedName>
</protein>
<sequence>MSGRQTLQAPGPVITTHRYTIPELYRLRETLRFLICPLANFSPEAFQYFIVTPHIPASAYIDPQIRQKIYRTLVKIDQERMASTPFKKVLPPHLRMRASQPAAPVALDPITPLTVVYGNVVGNETAKEPEPGTELKTNKSELKTTKPELDNTERGPETTQPVDKAMAEAWWAKLSGEHKIGIAELYILEVHQLPTVSVHKPTGKSGLNPTVPAFNMGALREVVPNVPAVSAKQDEWGSSSSAAKQDDWNTDSSPKTDDWNVSPIQATSNEWGSSSVAPVRTTASPVEVTVRAMAAPISAMVAPVKTTTAPVKGNISSTTSSRQDDWTTTSSKQQGDWVTPSTTSQPLISIDPESPTTQINETVVEADKLTPPHKSAWIGLKSNGEEQDEFIRFMTANVFPRLIQSTPKKPTLDTTYVTEIPDPAPAHDYTTISSNNFSYDW</sequence>
<gene>
    <name evidence="2" type="ORF">L211DRAFT_853089</name>
</gene>
<feature type="compositionally biased region" description="Polar residues" evidence="1">
    <location>
        <begin position="262"/>
        <end position="278"/>
    </location>
</feature>
<feature type="region of interest" description="Disordered" evidence="1">
    <location>
        <begin position="230"/>
        <end position="278"/>
    </location>
</feature>
<dbReference type="InParanoid" id="A0A3N4LG02"/>